<evidence type="ECO:0000313" key="7">
    <source>
        <dbReference type="Proteomes" id="UP001295444"/>
    </source>
</evidence>
<dbReference type="AlphaFoldDB" id="A0AAD1QX20"/>
<dbReference type="FunFam" id="4.10.110.10:FF:000006">
    <property type="entry name" value="Trefoil factor 1"/>
    <property type="match status" value="1"/>
</dbReference>
<gene>
    <name evidence="6" type="ORF">PECUL_23A054555</name>
</gene>
<dbReference type="GO" id="GO:0005615">
    <property type="term" value="C:extracellular space"/>
    <property type="evidence" value="ECO:0007669"/>
    <property type="project" value="TreeGrafter"/>
</dbReference>
<keyword evidence="2" id="KW-0964">Secreted</keyword>
<organism evidence="6 7">
    <name type="scientific">Pelobates cultripes</name>
    <name type="common">Western spadefoot toad</name>
    <dbReference type="NCBI Taxonomy" id="61616"/>
    <lineage>
        <taxon>Eukaryota</taxon>
        <taxon>Metazoa</taxon>
        <taxon>Chordata</taxon>
        <taxon>Craniata</taxon>
        <taxon>Vertebrata</taxon>
        <taxon>Euteleostomi</taxon>
        <taxon>Amphibia</taxon>
        <taxon>Batrachia</taxon>
        <taxon>Anura</taxon>
        <taxon>Pelobatoidea</taxon>
        <taxon>Pelobatidae</taxon>
        <taxon>Pelobates</taxon>
    </lineage>
</organism>
<keyword evidence="3 4" id="KW-1015">Disulfide bond</keyword>
<dbReference type="PROSITE" id="PS51448">
    <property type="entry name" value="P_TREFOIL_2"/>
    <property type="match status" value="1"/>
</dbReference>
<feature type="disulfide bond" evidence="4">
    <location>
        <begin position="83"/>
        <end position="98"/>
    </location>
</feature>
<feature type="disulfide bond" evidence="4">
    <location>
        <begin position="73"/>
        <end position="99"/>
    </location>
</feature>
<dbReference type="Pfam" id="PF00088">
    <property type="entry name" value="Trefoil"/>
    <property type="match status" value="1"/>
</dbReference>
<dbReference type="PROSITE" id="PS00025">
    <property type="entry name" value="P_TREFOIL_1"/>
    <property type="match status" value="1"/>
</dbReference>
<accession>A0AAD1QX20</accession>
<feature type="non-terminal residue" evidence="6">
    <location>
        <position position="131"/>
    </location>
</feature>
<dbReference type="InterPro" id="IPR017957">
    <property type="entry name" value="P_trefoil_CS"/>
</dbReference>
<evidence type="ECO:0000313" key="6">
    <source>
        <dbReference type="EMBL" id="CAH2219071.1"/>
    </source>
</evidence>
<reference evidence="6" key="1">
    <citation type="submission" date="2022-03" db="EMBL/GenBank/DDBJ databases">
        <authorList>
            <person name="Alioto T."/>
            <person name="Alioto T."/>
            <person name="Gomez Garrido J."/>
        </authorList>
    </citation>
    <scope>NUCLEOTIDE SEQUENCE</scope>
</reference>
<evidence type="ECO:0000256" key="1">
    <source>
        <dbReference type="ARBA" id="ARBA00004613"/>
    </source>
</evidence>
<dbReference type="SUPFAM" id="SSF57492">
    <property type="entry name" value="Trefoil"/>
    <property type="match status" value="1"/>
</dbReference>
<dbReference type="CDD" id="cd00111">
    <property type="entry name" value="Trefoil"/>
    <property type="match status" value="1"/>
</dbReference>
<feature type="non-terminal residue" evidence="6">
    <location>
        <position position="1"/>
    </location>
</feature>
<comment type="subcellular location">
    <subcellularLocation>
        <location evidence="1">Secreted</location>
    </subcellularLocation>
</comment>
<dbReference type="PANTHER" id="PTHR13826:SF14">
    <property type="entry name" value="TREFOIL FACTOR 2"/>
    <property type="match status" value="1"/>
</dbReference>
<dbReference type="EMBL" id="OW240912">
    <property type="protein sequence ID" value="CAH2219071.1"/>
    <property type="molecule type" value="Genomic_DNA"/>
</dbReference>
<evidence type="ECO:0000256" key="3">
    <source>
        <dbReference type="ARBA" id="ARBA00023157"/>
    </source>
</evidence>
<dbReference type="Gene3D" id="4.10.110.10">
    <property type="entry name" value="Spasmolytic Protein, domain 1"/>
    <property type="match status" value="1"/>
</dbReference>
<keyword evidence="7" id="KW-1185">Reference proteome</keyword>
<dbReference type="PANTHER" id="PTHR13826">
    <property type="entry name" value="INTESTINAL TREFOIL FACTOR-RELATED"/>
    <property type="match status" value="1"/>
</dbReference>
<dbReference type="InterPro" id="IPR044913">
    <property type="entry name" value="P_trefoil_dom_sf"/>
</dbReference>
<evidence type="ECO:0000259" key="5">
    <source>
        <dbReference type="PROSITE" id="PS51448"/>
    </source>
</evidence>
<evidence type="ECO:0000256" key="2">
    <source>
        <dbReference type="ARBA" id="ARBA00022525"/>
    </source>
</evidence>
<evidence type="ECO:0000256" key="4">
    <source>
        <dbReference type="PROSITE-ProRule" id="PRU00779"/>
    </source>
</evidence>
<sequence>VEKRKILSPLFLLSMEINYSPEYEVSVPDQHSLQDILPDLAGMSCLESHECTDRRGVSTEYSANSKAHADDECKFSPKERLNCGFGGITRQECIDQGCCFDDITPDAIWCFIPEAEILRTPERFCRAPSAL</sequence>
<feature type="domain" description="P-type" evidence="5">
    <location>
        <begin position="71"/>
        <end position="114"/>
    </location>
</feature>
<feature type="disulfide bond" evidence="4">
    <location>
        <begin position="93"/>
        <end position="110"/>
    </location>
</feature>
<protein>
    <recommendedName>
        <fullName evidence="5">P-type domain-containing protein</fullName>
    </recommendedName>
</protein>
<dbReference type="Proteomes" id="UP001295444">
    <property type="component" value="Chromosome 01"/>
</dbReference>
<proteinExistence type="predicted"/>
<dbReference type="PRINTS" id="PR00680">
    <property type="entry name" value="PTREFOIL"/>
</dbReference>
<name>A0AAD1QX20_PELCU</name>
<dbReference type="InterPro" id="IPR000519">
    <property type="entry name" value="P_trefoil_dom"/>
</dbReference>
<dbReference type="InterPro" id="IPR017994">
    <property type="entry name" value="P_trefoil_chordata"/>
</dbReference>
<dbReference type="SMART" id="SM00018">
    <property type="entry name" value="PD"/>
    <property type="match status" value="1"/>
</dbReference>